<dbReference type="RefSeq" id="WP_007701662.1">
    <property type="nucleotide sequence ID" value="NZ_AJKW01000004.1"/>
</dbReference>
<dbReference type="AlphaFoldDB" id="A0AAC8VSF5"/>
<organism evidence="7 9">
    <name type="scientific">Cronobacter universalis NCTC 9529</name>
    <dbReference type="NCBI Taxonomy" id="1074000"/>
    <lineage>
        <taxon>Bacteria</taxon>
        <taxon>Pseudomonadati</taxon>
        <taxon>Pseudomonadota</taxon>
        <taxon>Gammaproteobacteria</taxon>
        <taxon>Enterobacterales</taxon>
        <taxon>Enterobacteriaceae</taxon>
        <taxon>Cronobacter</taxon>
    </lineage>
</organism>
<dbReference type="SFLD" id="SFLDS00005">
    <property type="entry name" value="Isoprenoid_Synthase_Type_I"/>
    <property type="match status" value="1"/>
</dbReference>
<dbReference type="InterPro" id="IPR033904">
    <property type="entry name" value="Trans_IPPS_HH"/>
</dbReference>
<keyword evidence="10" id="KW-1185">Reference proteome</keyword>
<proteinExistence type="inferred from homology"/>
<dbReference type="Proteomes" id="UP000061974">
    <property type="component" value="Chromosome"/>
</dbReference>
<evidence type="ECO:0000313" key="8">
    <source>
        <dbReference type="EMBL" id="STD15032.1"/>
    </source>
</evidence>
<sequence length="323" mass="35137">MSDKPLLTHATETIEAGSKSFATASKLFDAQTRRSALMLYAWCRHCDDVTDGQTLGFKAADAPTDTPEARIALLRALTLEAYAGKPMREPNFAAFQEVALEHQIPPALALDHLEGFAMDVRDERYRTFDDTLRYCYHVAGVVGLMMARVMGVRDEAVLDRACDLGLAFQLTNIARDIVEDAAIGRCYLPEAWLQEEGLRADTLTDRAHRPALARLAARLVDEAEPYYTSAHAGLAGLPLRSAWAIATAHGVYREIGVKVKGAGVNAWDTRQGTSKAGKLALLAKGALMAVSSRGASSSPRPSALWQRPRAQDDRYARATPPAA</sequence>
<feature type="region of interest" description="Disordered" evidence="6">
    <location>
        <begin position="292"/>
        <end position="323"/>
    </location>
</feature>
<dbReference type="EMBL" id="UFYH01000001">
    <property type="protein sequence ID" value="STD15032.1"/>
    <property type="molecule type" value="Genomic_DNA"/>
</dbReference>
<dbReference type="NCBIfam" id="NF042419">
    <property type="entry name" value="Phyto_syn_CrtB"/>
    <property type="match status" value="1"/>
</dbReference>
<evidence type="ECO:0000256" key="5">
    <source>
        <dbReference type="ARBA" id="ARBA00053028"/>
    </source>
</evidence>
<dbReference type="FunFam" id="1.10.600.10:FF:000020">
    <property type="entry name" value="Phytoene synthase"/>
    <property type="match status" value="1"/>
</dbReference>
<dbReference type="InterPro" id="IPR044843">
    <property type="entry name" value="Trans_IPPS_bact-type"/>
</dbReference>
<dbReference type="Gene3D" id="1.10.600.10">
    <property type="entry name" value="Farnesyl Diphosphate Synthase"/>
    <property type="match status" value="1"/>
</dbReference>
<dbReference type="PROSITE" id="PS01044">
    <property type="entry name" value="SQUALEN_PHYTOEN_SYN_1"/>
    <property type="match status" value="1"/>
</dbReference>
<dbReference type="CDD" id="cd00683">
    <property type="entry name" value="Trans_IPPS_HH"/>
    <property type="match status" value="1"/>
</dbReference>
<reference evidence="8 10" key="4">
    <citation type="submission" date="2018-06" db="EMBL/GenBank/DDBJ databases">
        <authorList>
            <consortium name="Pathogen Informatics"/>
            <person name="Doyle S."/>
        </authorList>
    </citation>
    <scope>NUCLEOTIDE SEQUENCE [LARGE SCALE GENOMIC DNA]</scope>
    <source>
        <strain evidence="10">NCTC 9529</strain>
        <strain evidence="8">NCTC9529</strain>
    </source>
</reference>
<dbReference type="PROSITE" id="PS01045">
    <property type="entry name" value="SQUALEN_PHYTOEN_SYN_2"/>
    <property type="match status" value="1"/>
</dbReference>
<reference evidence="9" key="1">
    <citation type="submission" date="2015-07" db="EMBL/GenBank/DDBJ databases">
        <authorList>
            <person name="Moine D."/>
            <person name="Kassam M."/>
        </authorList>
    </citation>
    <scope>NUCLEOTIDE SEQUENCE [LARGE SCALE GENOMIC DNA]</scope>
    <source>
        <strain evidence="9">NCTC 9529</strain>
    </source>
</reference>
<comment type="cofactor">
    <cofactor evidence="5">
        <name>ATP</name>
        <dbReference type="ChEBI" id="CHEBI:30616"/>
    </cofactor>
</comment>
<evidence type="ECO:0000256" key="3">
    <source>
        <dbReference type="ARBA" id="ARBA00022679"/>
    </source>
</evidence>
<dbReference type="PANTHER" id="PTHR31480">
    <property type="entry name" value="BIFUNCTIONAL LYCOPENE CYCLASE/PHYTOENE SYNTHASE"/>
    <property type="match status" value="1"/>
</dbReference>
<reference evidence="7 9" key="3">
    <citation type="journal article" date="2016" name="Genome Announc.">
        <title>Fully Closed Genome Sequences of Five Type Strains of the Genus Cronobacter and One Cronobacter sakazakii Strain.</title>
        <authorList>
            <person name="Moine D."/>
            <person name="Kassam M."/>
            <person name="Baert L."/>
            <person name="Tang Y."/>
            <person name="Barretto C."/>
            <person name="Ngom Bru C."/>
            <person name="Klijn A."/>
            <person name="Descombes P."/>
        </authorList>
    </citation>
    <scope>NUCLEOTIDE SEQUENCE [LARGE SCALE GENOMIC DNA]</scope>
    <source>
        <strain evidence="7 9">NCTC 9529</strain>
    </source>
</reference>
<evidence type="ECO:0000256" key="4">
    <source>
        <dbReference type="ARBA" id="ARBA00022746"/>
    </source>
</evidence>
<name>A0AAC8VSF5_9ENTR</name>
<dbReference type="InterPro" id="IPR019845">
    <property type="entry name" value="Squalene/phytoene_synthase_CS"/>
</dbReference>
<keyword evidence="3" id="KW-0808">Transferase</keyword>
<dbReference type="SFLD" id="SFLDG01212">
    <property type="entry name" value="Phytoene_synthase_like"/>
    <property type="match status" value="1"/>
</dbReference>
<dbReference type="EMBL" id="CP012257">
    <property type="protein sequence ID" value="ALB56187.1"/>
    <property type="molecule type" value="Genomic_DNA"/>
</dbReference>
<evidence type="ECO:0000313" key="9">
    <source>
        <dbReference type="Proteomes" id="UP000061974"/>
    </source>
</evidence>
<dbReference type="Proteomes" id="UP000254849">
    <property type="component" value="Unassembled WGS sequence"/>
</dbReference>
<keyword evidence="4" id="KW-0125">Carotenoid biosynthesis</keyword>
<feature type="compositionally biased region" description="Low complexity" evidence="6">
    <location>
        <begin position="292"/>
        <end position="303"/>
    </location>
</feature>
<dbReference type="SFLD" id="SFLDG01018">
    <property type="entry name" value="Squalene/Phytoene_Synthase_Lik"/>
    <property type="match status" value="1"/>
</dbReference>
<dbReference type="SUPFAM" id="SSF48576">
    <property type="entry name" value="Terpenoid synthases"/>
    <property type="match status" value="1"/>
</dbReference>
<dbReference type="InterPro" id="IPR008949">
    <property type="entry name" value="Isoprenoid_synthase_dom_sf"/>
</dbReference>
<comment type="similarity">
    <text evidence="2">Belongs to the phytoene/squalene synthase family.</text>
</comment>
<dbReference type="InterPro" id="IPR002060">
    <property type="entry name" value="Squ/phyt_synthse"/>
</dbReference>
<comment type="pathway">
    <text evidence="1">Carotenoid biosynthesis; phytoene biosynthesis.</text>
</comment>
<dbReference type="GO" id="GO:0004311">
    <property type="term" value="F:geranylgeranyl diphosphate synthase activity"/>
    <property type="evidence" value="ECO:0007669"/>
    <property type="project" value="InterPro"/>
</dbReference>
<dbReference type="InterPro" id="IPR053452">
    <property type="entry name" value="Phytoene_synthase-rel"/>
</dbReference>
<evidence type="ECO:0000256" key="6">
    <source>
        <dbReference type="SAM" id="MobiDB-lite"/>
    </source>
</evidence>
<evidence type="ECO:0000256" key="1">
    <source>
        <dbReference type="ARBA" id="ARBA00004684"/>
    </source>
</evidence>
<protein>
    <submittedName>
        <fullName evidence="7">Phytoene synthase</fullName>
    </submittedName>
    <submittedName>
        <fullName evidence="8">Squalene synthase HpnD</fullName>
    </submittedName>
</protein>
<evidence type="ECO:0000256" key="2">
    <source>
        <dbReference type="ARBA" id="ARBA00006251"/>
    </source>
</evidence>
<accession>A0AAC8VSF5</accession>
<dbReference type="GO" id="GO:0016117">
    <property type="term" value="P:carotenoid biosynthetic process"/>
    <property type="evidence" value="ECO:0007669"/>
    <property type="project" value="UniProtKB-KW"/>
</dbReference>
<evidence type="ECO:0000313" key="7">
    <source>
        <dbReference type="EMBL" id="ALB56187.1"/>
    </source>
</evidence>
<reference evidence="9" key="2">
    <citation type="submission" date="2015-09" db="EMBL/GenBank/DDBJ databases">
        <title>Cronobacter genome sequencing and assembly.</title>
        <authorList>
            <person name="Descombes P."/>
            <person name="Baert L."/>
            <person name="Ngom-Bru C."/>
            <person name="Barretto C."/>
        </authorList>
    </citation>
    <scope>NUCLEOTIDE SEQUENCE [LARGE SCALE GENOMIC DNA]</scope>
    <source>
        <strain evidence="9">NCTC 9529</strain>
    </source>
</reference>
<evidence type="ECO:0000313" key="10">
    <source>
        <dbReference type="Proteomes" id="UP000254849"/>
    </source>
</evidence>
<gene>
    <name evidence="7" type="ORF">AFK65_16535</name>
    <name evidence="8" type="ORF">NCTC9529_03392</name>
</gene>
<dbReference type="GO" id="GO:0051996">
    <property type="term" value="F:squalene synthase [NAD(P)H] activity"/>
    <property type="evidence" value="ECO:0007669"/>
    <property type="project" value="InterPro"/>
</dbReference>
<dbReference type="KEGG" id="cui:AFK65_16535"/>
<dbReference type="Pfam" id="PF00494">
    <property type="entry name" value="SQS_PSY"/>
    <property type="match status" value="1"/>
</dbReference>